<evidence type="ECO:0000256" key="3">
    <source>
        <dbReference type="ARBA" id="ARBA00022741"/>
    </source>
</evidence>
<name>A0A5E8C6F7_9ASCO</name>
<keyword evidence="3" id="KW-0547">Nucleotide-binding</keyword>
<keyword evidence="5" id="KW-0067">ATP-binding</keyword>
<keyword evidence="4" id="KW-0418">Kinase</keyword>
<dbReference type="HAMAP" id="MF_00361">
    <property type="entry name" value="NAD_kinase"/>
    <property type="match status" value="1"/>
</dbReference>
<comment type="similarity">
    <text evidence="1">Belongs to the NAD kinase family.</text>
</comment>
<dbReference type="GO" id="GO:0003951">
    <property type="term" value="F:NAD+ kinase activity"/>
    <property type="evidence" value="ECO:0007669"/>
    <property type="project" value="InterPro"/>
</dbReference>
<dbReference type="FunFam" id="2.60.200.30:FF:000009">
    <property type="entry name" value="Poly(P)/ATP NAD kinase"/>
    <property type="match status" value="1"/>
</dbReference>
<keyword evidence="9" id="KW-1185">Reference proteome</keyword>
<evidence type="ECO:0000256" key="1">
    <source>
        <dbReference type="ARBA" id="ARBA00010995"/>
    </source>
</evidence>
<dbReference type="SUPFAM" id="SSF111331">
    <property type="entry name" value="NAD kinase/diacylglycerol kinase-like"/>
    <property type="match status" value="1"/>
</dbReference>
<dbReference type="GeneID" id="43584117"/>
<evidence type="ECO:0000256" key="6">
    <source>
        <dbReference type="ARBA" id="ARBA00022857"/>
    </source>
</evidence>
<dbReference type="Pfam" id="PF20143">
    <property type="entry name" value="NAD_kinase_C"/>
    <property type="match status" value="1"/>
</dbReference>
<dbReference type="InterPro" id="IPR017438">
    <property type="entry name" value="ATP-NAD_kinase_N"/>
</dbReference>
<evidence type="ECO:0000256" key="5">
    <source>
        <dbReference type="ARBA" id="ARBA00022840"/>
    </source>
</evidence>
<dbReference type="Gene3D" id="3.40.50.10330">
    <property type="entry name" value="Probable inorganic polyphosphate/atp-NAD kinase, domain 1"/>
    <property type="match status" value="1"/>
</dbReference>
<dbReference type="Proteomes" id="UP000398389">
    <property type="component" value="Unassembled WGS sequence"/>
</dbReference>
<keyword evidence="7" id="KW-0520">NAD</keyword>
<dbReference type="OrthoDB" id="24581at2759"/>
<evidence type="ECO:0000256" key="7">
    <source>
        <dbReference type="ARBA" id="ARBA00023027"/>
    </source>
</evidence>
<organism evidence="8 9">
    <name type="scientific">Magnusiomyces paraingens</name>
    <dbReference type="NCBI Taxonomy" id="2606893"/>
    <lineage>
        <taxon>Eukaryota</taxon>
        <taxon>Fungi</taxon>
        <taxon>Dikarya</taxon>
        <taxon>Ascomycota</taxon>
        <taxon>Saccharomycotina</taxon>
        <taxon>Dipodascomycetes</taxon>
        <taxon>Dipodascales</taxon>
        <taxon>Dipodascaceae</taxon>
        <taxon>Magnusiomyces</taxon>
    </lineage>
</organism>
<gene>
    <name evidence="8" type="ORF">SAPINGB_P005303</name>
</gene>
<dbReference type="EMBL" id="CABVLU010000004">
    <property type="protein sequence ID" value="VVT56816.1"/>
    <property type="molecule type" value="Genomic_DNA"/>
</dbReference>
<dbReference type="PANTHER" id="PTHR20275:SF26">
    <property type="entry name" value="NADH KINASE POS5, MITOCHONDRIAL"/>
    <property type="match status" value="1"/>
</dbReference>
<dbReference type="Gene3D" id="2.60.200.30">
    <property type="entry name" value="Probable inorganic polyphosphate/atp-NAD kinase, domain 2"/>
    <property type="match status" value="1"/>
</dbReference>
<evidence type="ECO:0000313" key="8">
    <source>
        <dbReference type="EMBL" id="VVT56816.1"/>
    </source>
</evidence>
<accession>A0A5E8C6F7</accession>
<dbReference type="GO" id="GO:0019674">
    <property type="term" value="P:NAD+ metabolic process"/>
    <property type="evidence" value="ECO:0007669"/>
    <property type="project" value="InterPro"/>
</dbReference>
<dbReference type="GO" id="GO:0006741">
    <property type="term" value="P:NADP+ biosynthetic process"/>
    <property type="evidence" value="ECO:0007669"/>
    <property type="project" value="InterPro"/>
</dbReference>
<sequence length="449" mass="48875">MYILRIRTNQTKCLISQVNHNGALSRRFFSRSVCCCKPIVQIKDVQQLPHKISPTYTKDPSTAPKNTLYHLSWPKDQHPRNVFLVKKPWQPHVRQAMVDFILFLAQKYPKVNVIVEPDVAEEIEPDFAFVKQPNLPSSISLYTTTADLNLQRIYHKSDLLVTFGGDGTILKAVSMFSSVQAAKSTSSTTNTNLVAVPPPVLSFSLGTLGFLMPFHITDAHSVFAKVHDGTAPVMHRRRLKCSVYKDARTHKVWPTGVPPPVFANPSSDPTASLEQQQHTASVPESVTFAMNDINIHRGPDPHLTYLDITVNAHYLTTAIADGVIIATPTGSTAYSLSSGGSIIHPAVPCTLITPICPRSLSFRPLVFPGDSTIEIAVSPLTRGQSTEISIDGANKGVLSPGDKIVIEPEDDGPVPGAHSGIWCVAKSAGDWIGHLNGLLGFNSKFGAKP</sequence>
<protein>
    <submittedName>
        <fullName evidence="8">Uncharacterized protein</fullName>
    </submittedName>
</protein>
<keyword evidence="2" id="KW-0808">Transferase</keyword>
<evidence type="ECO:0000256" key="2">
    <source>
        <dbReference type="ARBA" id="ARBA00022679"/>
    </source>
</evidence>
<dbReference type="PANTHER" id="PTHR20275">
    <property type="entry name" value="NAD KINASE"/>
    <property type="match status" value="1"/>
</dbReference>
<evidence type="ECO:0000313" key="9">
    <source>
        <dbReference type="Proteomes" id="UP000398389"/>
    </source>
</evidence>
<dbReference type="RefSeq" id="XP_031855908.1">
    <property type="nucleotide sequence ID" value="XM_032000017.1"/>
</dbReference>
<proteinExistence type="inferred from homology"/>
<dbReference type="AlphaFoldDB" id="A0A5E8C6F7"/>
<keyword evidence="6" id="KW-0521">NADP</keyword>
<dbReference type="InterPro" id="IPR002504">
    <property type="entry name" value="NADK"/>
</dbReference>
<dbReference type="InterPro" id="IPR017437">
    <property type="entry name" value="ATP-NAD_kinase_PpnK-typ_C"/>
</dbReference>
<reference evidence="8 9" key="1">
    <citation type="submission" date="2019-09" db="EMBL/GenBank/DDBJ databases">
        <authorList>
            <person name="Brejova B."/>
        </authorList>
    </citation>
    <scope>NUCLEOTIDE SEQUENCE [LARGE SCALE GENOMIC DNA]</scope>
</reference>
<dbReference type="InterPro" id="IPR016064">
    <property type="entry name" value="NAD/diacylglycerol_kinase_sf"/>
</dbReference>
<evidence type="ECO:0000256" key="4">
    <source>
        <dbReference type="ARBA" id="ARBA00022777"/>
    </source>
</evidence>
<dbReference type="GO" id="GO:0005524">
    <property type="term" value="F:ATP binding"/>
    <property type="evidence" value="ECO:0007669"/>
    <property type="project" value="UniProtKB-KW"/>
</dbReference>